<evidence type="ECO:0000313" key="1">
    <source>
        <dbReference type="EMBL" id="AEN17321.1"/>
    </source>
</evidence>
<dbReference type="EMBL" id="CP002983">
    <property type="protein sequence ID" value="AEN17321.1"/>
    <property type="molecule type" value="Genomic_DNA"/>
</dbReference>
<dbReference type="AlphaFoldDB" id="G2MFD3"/>
<accession>G2MFD3</accession>
<reference evidence="1 2" key="1">
    <citation type="submission" date="2011-08" db="EMBL/GenBank/DDBJ databases">
        <authorList>
            <person name="Kersulyte D."/>
            <person name="Choudhury A."/>
            <person name="Mukhopadhyay A.K."/>
            <person name="Nair G.B."/>
            <person name="Berg D.E."/>
        </authorList>
    </citation>
    <scope>NUCLEOTIDE SEQUENCE [LARGE SCALE GENOMIC DNA]</scope>
    <source>
        <strain evidence="2">SNT49</strain>
    </source>
</reference>
<dbReference type="KEGG" id="hen:HPSNT_05950"/>
<proteinExistence type="predicted"/>
<protein>
    <submittedName>
        <fullName evidence="1">Uncharacterized protein</fullName>
    </submittedName>
</protein>
<evidence type="ECO:0000313" key="2">
    <source>
        <dbReference type="Proteomes" id="UP000008534"/>
    </source>
</evidence>
<dbReference type="Proteomes" id="UP000008534">
    <property type="component" value="Chromosome"/>
</dbReference>
<name>G2MFD3_HELPX</name>
<dbReference type="HOGENOM" id="CLU_3389820_0_0_7"/>
<sequence>MRRAINPIKGFKKYGKKNYKIVSKKAFLKTLF</sequence>
<organism evidence="1 2">
    <name type="scientific">Helicobacter pylori SNT49</name>
    <dbReference type="NCBI Taxonomy" id="1055530"/>
    <lineage>
        <taxon>Bacteria</taxon>
        <taxon>Pseudomonadati</taxon>
        <taxon>Campylobacterota</taxon>
        <taxon>Epsilonproteobacteria</taxon>
        <taxon>Campylobacterales</taxon>
        <taxon>Helicobacteraceae</taxon>
        <taxon>Helicobacter</taxon>
    </lineage>
</organism>
<gene>
    <name evidence="1" type="ORF">HPSNT_05950</name>
</gene>